<comment type="caution">
    <text evidence="2">The sequence shown here is derived from an EMBL/GenBank/DDBJ whole genome shotgun (WGS) entry which is preliminary data.</text>
</comment>
<evidence type="ECO:0000256" key="1">
    <source>
        <dbReference type="SAM" id="MobiDB-lite"/>
    </source>
</evidence>
<dbReference type="InParanoid" id="A0A7J6JQ44"/>
<evidence type="ECO:0000313" key="2">
    <source>
        <dbReference type="EMBL" id="KAF4492123.1"/>
    </source>
</evidence>
<reference evidence="2 3" key="2">
    <citation type="submission" date="2020-04" db="EMBL/GenBank/DDBJ databases">
        <title>Genome sequencing and assembly of multiple isolates from the Colletotrichum gloeosporioides species complex.</title>
        <authorList>
            <person name="Gan P."/>
            <person name="Shirasu K."/>
        </authorList>
    </citation>
    <scope>NUCLEOTIDE SEQUENCE [LARGE SCALE GENOMIC DNA]</scope>
    <source>
        <strain evidence="2 3">Nara gc5</strain>
    </source>
</reference>
<gene>
    <name evidence="2" type="ORF">CGGC5_v001955</name>
</gene>
<proteinExistence type="predicted"/>
<dbReference type="AlphaFoldDB" id="A0A7J6JQ44"/>
<dbReference type="GeneID" id="90979637"/>
<organism evidence="2 3">
    <name type="scientific">Colletotrichum fructicola (strain Nara gc5)</name>
    <name type="common">Anthracnose fungus</name>
    <name type="synonym">Colletotrichum gloeosporioides (strain Nara gc5)</name>
    <dbReference type="NCBI Taxonomy" id="1213859"/>
    <lineage>
        <taxon>Eukaryota</taxon>
        <taxon>Fungi</taxon>
        <taxon>Dikarya</taxon>
        <taxon>Ascomycota</taxon>
        <taxon>Pezizomycotina</taxon>
        <taxon>Sordariomycetes</taxon>
        <taxon>Hypocreomycetidae</taxon>
        <taxon>Glomerellales</taxon>
        <taxon>Glomerellaceae</taxon>
        <taxon>Colletotrichum</taxon>
        <taxon>Colletotrichum gloeosporioides species complex</taxon>
    </lineage>
</organism>
<reference evidence="2 3" key="1">
    <citation type="submission" date="2012-08" db="EMBL/GenBank/DDBJ databases">
        <authorList>
            <person name="Gan P.H.P."/>
            <person name="Ikeda K."/>
            <person name="Irieda H."/>
            <person name="Narusaka M."/>
            <person name="O'Connell R.J."/>
            <person name="Narusaka Y."/>
            <person name="Takano Y."/>
            <person name="Kubo Y."/>
            <person name="Shirasu K."/>
        </authorList>
    </citation>
    <scope>NUCLEOTIDE SEQUENCE [LARGE SCALE GENOMIC DNA]</scope>
    <source>
        <strain evidence="2 3">Nara gc5</strain>
    </source>
</reference>
<evidence type="ECO:0000313" key="3">
    <source>
        <dbReference type="Proteomes" id="UP000011096"/>
    </source>
</evidence>
<sequence>MLLGGETSRSRAVNVALIHITIMIVQRKYRRDKYHAFLHVFSNVDAAIGVKEEGIVRVGHNNGLRQAGGALSNLRGHEEGNADADADADQ</sequence>
<protein>
    <submittedName>
        <fullName evidence="2">Uncharacterized protein</fullName>
    </submittedName>
</protein>
<name>A0A7J6JQ44_COLFN</name>
<feature type="compositionally biased region" description="Acidic residues" evidence="1">
    <location>
        <begin position="81"/>
        <end position="90"/>
    </location>
</feature>
<dbReference type="EMBL" id="ANPB02000001">
    <property type="protein sequence ID" value="KAF4492123.1"/>
    <property type="molecule type" value="Genomic_DNA"/>
</dbReference>
<dbReference type="RefSeq" id="XP_066009872.1">
    <property type="nucleotide sequence ID" value="XM_066150903.1"/>
</dbReference>
<dbReference type="Proteomes" id="UP000011096">
    <property type="component" value="Unassembled WGS sequence"/>
</dbReference>
<feature type="region of interest" description="Disordered" evidence="1">
    <location>
        <begin position="67"/>
        <end position="90"/>
    </location>
</feature>
<keyword evidence="3" id="KW-1185">Reference proteome</keyword>
<accession>A0A7J6JQ44</accession>